<accession>A0A1E2RWZ0</accession>
<proteinExistence type="inferred from homology"/>
<evidence type="ECO:0000256" key="2">
    <source>
        <dbReference type="RuleBase" id="RU363072"/>
    </source>
</evidence>
<dbReference type="InterPro" id="IPR038673">
    <property type="entry name" value="OprB_sf"/>
</dbReference>
<dbReference type="Gene3D" id="2.40.160.180">
    <property type="entry name" value="Carbohydrate-selective porin OprB"/>
    <property type="match status" value="1"/>
</dbReference>
<dbReference type="InterPro" id="IPR052932">
    <property type="entry name" value="OprB_Porin"/>
</dbReference>
<comment type="caution">
    <text evidence="3">The sequence shown here is derived from an EMBL/GenBank/DDBJ whole genome shotgun (WGS) entry which is preliminary data.</text>
</comment>
<dbReference type="OrthoDB" id="177316at2"/>
<name>A0A1E2RWZ0_9HYPH</name>
<evidence type="ECO:0000313" key="4">
    <source>
        <dbReference type="Proteomes" id="UP000095087"/>
    </source>
</evidence>
<dbReference type="EMBL" id="MASI01000006">
    <property type="protein sequence ID" value="ODA66731.1"/>
    <property type="molecule type" value="Genomic_DNA"/>
</dbReference>
<comment type="similarity">
    <text evidence="1 2">Belongs to the OprB family.</text>
</comment>
<evidence type="ECO:0000313" key="3">
    <source>
        <dbReference type="EMBL" id="ODA66731.1"/>
    </source>
</evidence>
<organism evidence="3 4">
    <name type="scientific">Methyloligella halotolerans</name>
    <dbReference type="NCBI Taxonomy" id="1177755"/>
    <lineage>
        <taxon>Bacteria</taxon>
        <taxon>Pseudomonadati</taxon>
        <taxon>Pseudomonadota</taxon>
        <taxon>Alphaproteobacteria</taxon>
        <taxon>Hyphomicrobiales</taxon>
        <taxon>Hyphomicrobiaceae</taxon>
        <taxon>Methyloligella</taxon>
    </lineage>
</organism>
<dbReference type="PANTHER" id="PTHR37944:SF1">
    <property type="entry name" value="PORIN B"/>
    <property type="match status" value="1"/>
</dbReference>
<dbReference type="GO" id="GO:0015288">
    <property type="term" value="F:porin activity"/>
    <property type="evidence" value="ECO:0007669"/>
    <property type="project" value="InterPro"/>
</dbReference>
<dbReference type="PANTHER" id="PTHR37944">
    <property type="entry name" value="PORIN B"/>
    <property type="match status" value="1"/>
</dbReference>
<dbReference type="Pfam" id="PF04966">
    <property type="entry name" value="OprB"/>
    <property type="match status" value="1"/>
</dbReference>
<protein>
    <submittedName>
        <fullName evidence="3">Porin B</fullName>
    </submittedName>
</protein>
<gene>
    <name evidence="3" type="ORF">A7A08_02499</name>
</gene>
<evidence type="ECO:0000256" key="1">
    <source>
        <dbReference type="ARBA" id="ARBA00008769"/>
    </source>
</evidence>
<dbReference type="InterPro" id="IPR007049">
    <property type="entry name" value="Carb-sel_porin_OprB"/>
</dbReference>
<dbReference type="GO" id="GO:0016020">
    <property type="term" value="C:membrane"/>
    <property type="evidence" value="ECO:0007669"/>
    <property type="project" value="InterPro"/>
</dbReference>
<dbReference type="Proteomes" id="UP000095087">
    <property type="component" value="Unassembled WGS sequence"/>
</dbReference>
<dbReference type="STRING" id="1177755.A7A08_02499"/>
<keyword evidence="4" id="KW-1185">Reference proteome</keyword>
<sequence>MQSLRGSGFANCGVAGRGHAKGPTGRNISSGGLLMGNTWQDGAGRRPRRLRRALSRRSRRAALAVAVLPVAFWAGDGHAAGCFADHFAVPYAPRLEDGRGALTDRGIAIGGSYTGEVFSNLSGGLGRATTYDGLLTLSVNADLTKLGGWQGLCFHADAFQIHGQSITAEGTGGLAPASNIEADPATRFSEIWLEQSLFQDRVSIRFGQLAADTEFMLTEASGYLLNGTWGWPTIAGFDIPEGGPAYPMAAPGIRLAVRPTDSFEIKIAAFNGLVAEDCSERDAQLCNPHGVDFPIGDPPLVMGEMAFRYDIANGLPGEVKLGGWHHADTFSDLRFDAGGNPIAVSGLKGATIDGDHAFYAILQQMIWQPAGAKDEQGVTLFGRVMGGPEDRNFIELYTEAGIILTGLMPSRPDDAIAFGYERTGISDAAQAFDIDSGALIGRSYEALAELTYTLALRDSWTLQTTLQYLWRPGGGYTDPGSDKLLKDSTVIGTRSVWRF</sequence>
<reference evidence="3 4" key="1">
    <citation type="submission" date="2016-07" db="EMBL/GenBank/DDBJ databases">
        <title>Draft genome sequence of Methyloligella halotolerans C2T (VKM B-2706T=CCUG 61687T=DSM 25045T), a halotolerant polyhydroxybutyrate accumulating methylotroph.</title>
        <authorList>
            <person name="Vasilenko O.V."/>
            <person name="Doronina N.V."/>
            <person name="Poroshina M.N."/>
            <person name="Tarlachkov S.V."/>
            <person name="Trotsenko Y.A."/>
        </authorList>
    </citation>
    <scope>NUCLEOTIDE SEQUENCE [LARGE SCALE GENOMIC DNA]</scope>
    <source>
        <strain evidence="3 4">VKM B-2706</strain>
    </source>
</reference>
<dbReference type="AlphaFoldDB" id="A0A1E2RWZ0"/>
<dbReference type="GO" id="GO:0008643">
    <property type="term" value="P:carbohydrate transport"/>
    <property type="evidence" value="ECO:0007669"/>
    <property type="project" value="InterPro"/>
</dbReference>